<feature type="region of interest" description="Disordered" evidence="1">
    <location>
        <begin position="168"/>
        <end position="214"/>
    </location>
</feature>
<gene>
    <name evidence="2" type="ORF">OH76DRAFT_1413436</name>
</gene>
<name>A0A371CH49_9APHY</name>
<keyword evidence="3" id="KW-1185">Reference proteome</keyword>
<dbReference type="AlphaFoldDB" id="A0A371CH49"/>
<proteinExistence type="predicted"/>
<evidence type="ECO:0000256" key="1">
    <source>
        <dbReference type="SAM" id="MobiDB-lite"/>
    </source>
</evidence>
<dbReference type="Proteomes" id="UP000256964">
    <property type="component" value="Unassembled WGS sequence"/>
</dbReference>
<protein>
    <submittedName>
        <fullName evidence="2">Uncharacterized protein</fullName>
    </submittedName>
</protein>
<reference evidence="2 3" key="1">
    <citation type="journal article" date="2018" name="Biotechnol. Biofuels">
        <title>Integrative visual omics of the white-rot fungus Polyporus brumalis exposes the biotechnological potential of its oxidative enzymes for delignifying raw plant biomass.</title>
        <authorList>
            <person name="Miyauchi S."/>
            <person name="Rancon A."/>
            <person name="Drula E."/>
            <person name="Hage H."/>
            <person name="Chaduli D."/>
            <person name="Favel A."/>
            <person name="Grisel S."/>
            <person name="Henrissat B."/>
            <person name="Herpoel-Gimbert I."/>
            <person name="Ruiz-Duenas F.J."/>
            <person name="Chevret D."/>
            <person name="Hainaut M."/>
            <person name="Lin J."/>
            <person name="Wang M."/>
            <person name="Pangilinan J."/>
            <person name="Lipzen A."/>
            <person name="Lesage-Meessen L."/>
            <person name="Navarro D."/>
            <person name="Riley R."/>
            <person name="Grigoriev I.V."/>
            <person name="Zhou S."/>
            <person name="Raouche S."/>
            <person name="Rosso M.N."/>
        </authorList>
    </citation>
    <scope>NUCLEOTIDE SEQUENCE [LARGE SCALE GENOMIC DNA]</scope>
    <source>
        <strain evidence="2 3">BRFM 1820</strain>
    </source>
</reference>
<organism evidence="2 3">
    <name type="scientific">Lentinus brumalis</name>
    <dbReference type="NCBI Taxonomy" id="2498619"/>
    <lineage>
        <taxon>Eukaryota</taxon>
        <taxon>Fungi</taxon>
        <taxon>Dikarya</taxon>
        <taxon>Basidiomycota</taxon>
        <taxon>Agaricomycotina</taxon>
        <taxon>Agaricomycetes</taxon>
        <taxon>Polyporales</taxon>
        <taxon>Polyporaceae</taxon>
        <taxon>Lentinus</taxon>
    </lineage>
</organism>
<evidence type="ECO:0000313" key="2">
    <source>
        <dbReference type="EMBL" id="RDX39602.1"/>
    </source>
</evidence>
<sequence length="214" mass="22560">MPASQPLLYVRSSISPYASVQSVSGSIPTVSAHCMFASTYHVLTEIVAQTARTCDRNSLSTSRRHTRIGHALGSGVVQLAVDNARSDAIPNGVLEFQLSEARLSPLAAACSRHVPARPLATRRVASPFCSSRPRALINAPVHVLGTCFCAAAMCRRVSQSQTVSRRLLAGSQARSRPNGGAGRQAPPLCGSQPWLRQPANPPSPPEAASVPCTS</sequence>
<accession>A0A371CH49</accession>
<evidence type="ECO:0000313" key="3">
    <source>
        <dbReference type="Proteomes" id="UP000256964"/>
    </source>
</evidence>
<dbReference type="EMBL" id="KZ857722">
    <property type="protein sequence ID" value="RDX39602.1"/>
    <property type="molecule type" value="Genomic_DNA"/>
</dbReference>